<dbReference type="AlphaFoldDB" id="L0AZP8"/>
<organism evidence="2 3">
    <name type="scientific">Theileria equi strain WA</name>
    <dbReference type="NCBI Taxonomy" id="1537102"/>
    <lineage>
        <taxon>Eukaryota</taxon>
        <taxon>Sar</taxon>
        <taxon>Alveolata</taxon>
        <taxon>Apicomplexa</taxon>
        <taxon>Aconoidasida</taxon>
        <taxon>Piroplasmida</taxon>
        <taxon>Theileriidae</taxon>
        <taxon>Theileria</taxon>
    </lineage>
</organism>
<evidence type="ECO:0000313" key="3">
    <source>
        <dbReference type="Proteomes" id="UP000031512"/>
    </source>
</evidence>
<feature type="compositionally biased region" description="Basic residues" evidence="1">
    <location>
        <begin position="13"/>
        <end position="42"/>
    </location>
</feature>
<dbReference type="RefSeq" id="XP_004830399.1">
    <property type="nucleotide sequence ID" value="XM_004830342.1"/>
</dbReference>
<dbReference type="KEGG" id="beq:BEWA_001400"/>
<sequence length="599" mass="69454">MVTSRKVQSYSRGNKKKIANRSKIVAKLKARKALKRHKKRKVGEKDKPKEKVKNDLLEKYGVDLGPIGQTIYDWFWPSNPNIPKKRKEFLKKLQEEREFEKQKGPKVIEQTPEGVYNQLLHRYVLHNYAREPFVEIYKRLGFYMKITPRILVREVGAITGLFGINILKPNEFETGKSIRADVLCLRRIKFQVYSLLGHKLLRYTLMFLLRYIRLGIPTEIRNKFVSKLLRDKAIAAAATMTCNQIDFCGSDDPLKQTYPERISFDSQGYPYSDEPFLYSSKKISTPWSPSKLVHKEVFRYLNKESKSKLVLMAAALYPKFALQIVKNIAVMAGYPSERQLITSFCLKNQFFSKAAHSFVSKLEEEIESDKLLRDAASLYTKSTHESQASALKILATVPYVSGLIKRHLESGHKTMPVKSARNVFMRVREEVELLPEEMILWDVLRDLISRRVLNVPARIYRQVRTEFFSVANYLSHSLKRELEKRSVDTSILYYGIDKIPEDIKSISREERMDLAQKVGRNLKQIWLNSANKNNRTFEDVGLYILDAMAATAGYKDLKNVITLVTMLSKPIVGKIEKKTRQPGPDFEHSPHLEFKDFKK</sequence>
<gene>
    <name evidence="2" type="ORF">BEWA_001400</name>
</gene>
<feature type="region of interest" description="Disordered" evidence="1">
    <location>
        <begin position="578"/>
        <end position="599"/>
    </location>
</feature>
<reference evidence="2 3" key="1">
    <citation type="journal article" date="2012" name="BMC Genomics">
        <title>Comparative genomic analysis and phylogenetic position of Theileria equi.</title>
        <authorList>
            <person name="Kappmeyer L.S."/>
            <person name="Thiagarajan M."/>
            <person name="Herndon D.R."/>
            <person name="Ramsay J.D."/>
            <person name="Caler E."/>
            <person name="Djikeng A."/>
            <person name="Gillespie J.J."/>
            <person name="Lau A.O."/>
            <person name="Roalson E.H."/>
            <person name="Silva J.C."/>
            <person name="Silva M.G."/>
            <person name="Suarez C.E."/>
            <person name="Ueti M.W."/>
            <person name="Nene V.M."/>
            <person name="Mealey R.H."/>
            <person name="Knowles D.P."/>
            <person name="Brayton K.A."/>
        </authorList>
    </citation>
    <scope>NUCLEOTIDE SEQUENCE [LARGE SCALE GENOMIC DNA]</scope>
    <source>
        <strain evidence="2 3">WA</strain>
    </source>
</reference>
<accession>L0AZP8</accession>
<name>L0AZP8_THEEQ</name>
<dbReference type="Proteomes" id="UP000031512">
    <property type="component" value="Chromosome 3"/>
</dbReference>
<dbReference type="GeneID" id="15805643"/>
<evidence type="ECO:0000256" key="1">
    <source>
        <dbReference type="SAM" id="MobiDB-lite"/>
    </source>
</evidence>
<keyword evidence="3" id="KW-1185">Reference proteome</keyword>
<protein>
    <submittedName>
        <fullName evidence="2">Uncharacterized protein</fullName>
    </submittedName>
</protein>
<dbReference type="VEuPathDB" id="PiroplasmaDB:BEWA_001400"/>
<feature type="compositionally biased region" description="Polar residues" evidence="1">
    <location>
        <begin position="1"/>
        <end position="12"/>
    </location>
</feature>
<dbReference type="OrthoDB" id="360766at2759"/>
<dbReference type="EMBL" id="CP001670">
    <property type="protein sequence ID" value="AFZ80733.1"/>
    <property type="molecule type" value="Genomic_DNA"/>
</dbReference>
<dbReference type="eggNOG" id="ENOG502TN7P">
    <property type="taxonomic scope" value="Eukaryota"/>
</dbReference>
<feature type="region of interest" description="Disordered" evidence="1">
    <location>
        <begin position="1"/>
        <end position="50"/>
    </location>
</feature>
<proteinExistence type="predicted"/>
<evidence type="ECO:0000313" key="2">
    <source>
        <dbReference type="EMBL" id="AFZ80733.1"/>
    </source>
</evidence>